<evidence type="ECO:0000256" key="1">
    <source>
        <dbReference type="SAM" id="Phobius"/>
    </source>
</evidence>
<keyword evidence="1" id="KW-0472">Membrane</keyword>
<feature type="transmembrane region" description="Helical" evidence="1">
    <location>
        <begin position="33"/>
        <end position="55"/>
    </location>
</feature>
<sequence length="144" mass="16470">MRKFFENLELILTAAGLLVIFAVHWIFQQSEHPWALTAATAIAVGVLHGVIFWIVRTRQRRIRQRTLEDAERMLKDIVNNQLCVIIFAADMHKKDQMPFKTAHAHITSSVTAIHGMLDNLSEESLNLWKLKYKRGLPPEPSGSN</sequence>
<evidence type="ECO:0000313" key="3">
    <source>
        <dbReference type="Proteomes" id="UP000315648"/>
    </source>
</evidence>
<keyword evidence="1" id="KW-0812">Transmembrane</keyword>
<accession>A0A556QKF9</accession>
<dbReference type="AlphaFoldDB" id="A0A556QKF9"/>
<dbReference type="EMBL" id="VMBG01000002">
    <property type="protein sequence ID" value="TSJ77134.1"/>
    <property type="molecule type" value="Genomic_DNA"/>
</dbReference>
<dbReference type="RefSeq" id="WP_144230955.1">
    <property type="nucleotide sequence ID" value="NZ_CBCRVV010000011.1"/>
</dbReference>
<gene>
    <name evidence="2" type="ORF">FPL22_13610</name>
</gene>
<protein>
    <submittedName>
        <fullName evidence="2">Uncharacterized protein</fullName>
    </submittedName>
</protein>
<comment type="caution">
    <text evidence="2">The sequence shown here is derived from an EMBL/GenBank/DDBJ whole genome shotgun (WGS) entry which is preliminary data.</text>
</comment>
<reference evidence="2 3" key="1">
    <citation type="submission" date="2019-07" db="EMBL/GenBank/DDBJ databases">
        <title>Description of 53C-WASEF.</title>
        <authorList>
            <person name="Pitt A."/>
            <person name="Hahn M.W."/>
        </authorList>
    </citation>
    <scope>NUCLEOTIDE SEQUENCE [LARGE SCALE GENOMIC DNA]</scope>
    <source>
        <strain evidence="2 3">53C-WASEF</strain>
    </source>
</reference>
<dbReference type="Proteomes" id="UP000315648">
    <property type="component" value="Unassembled WGS sequence"/>
</dbReference>
<evidence type="ECO:0000313" key="2">
    <source>
        <dbReference type="EMBL" id="TSJ77134.1"/>
    </source>
</evidence>
<keyword evidence="1" id="KW-1133">Transmembrane helix</keyword>
<proteinExistence type="predicted"/>
<name>A0A556QKF9_9BACT</name>
<feature type="transmembrane region" description="Helical" evidence="1">
    <location>
        <begin position="7"/>
        <end position="27"/>
    </location>
</feature>
<organism evidence="2 3">
    <name type="scientific">Rariglobus hedericola</name>
    <dbReference type="NCBI Taxonomy" id="2597822"/>
    <lineage>
        <taxon>Bacteria</taxon>
        <taxon>Pseudomonadati</taxon>
        <taxon>Verrucomicrobiota</taxon>
        <taxon>Opitutia</taxon>
        <taxon>Opitutales</taxon>
        <taxon>Opitutaceae</taxon>
        <taxon>Rariglobus</taxon>
    </lineage>
</organism>
<dbReference type="OrthoDB" id="1525154at2"/>
<keyword evidence="3" id="KW-1185">Reference proteome</keyword>